<dbReference type="GO" id="GO:0016491">
    <property type="term" value="F:oxidoreductase activity"/>
    <property type="evidence" value="ECO:0007669"/>
    <property type="project" value="UniProtKB-KW"/>
</dbReference>
<dbReference type="InterPro" id="IPR008274">
    <property type="entry name" value="AldOxase/xan_DH_MoCoBD1"/>
</dbReference>
<dbReference type="EMBL" id="FNSD01000001">
    <property type="protein sequence ID" value="SEB51189.1"/>
    <property type="molecule type" value="Genomic_DNA"/>
</dbReference>
<protein>
    <submittedName>
        <fullName evidence="5">Xanthine dehydrogenase, molybdenum binding subunit apoprotein</fullName>
    </submittedName>
</protein>
<dbReference type="SUPFAM" id="SSF56003">
    <property type="entry name" value="Molybdenum cofactor-binding domain"/>
    <property type="match status" value="1"/>
</dbReference>
<evidence type="ECO:0000259" key="4">
    <source>
        <dbReference type="SMART" id="SM01008"/>
    </source>
</evidence>
<evidence type="ECO:0000256" key="3">
    <source>
        <dbReference type="SAM" id="MobiDB-lite"/>
    </source>
</evidence>
<sequence>MVEQQQTQTKQNNMQDKQPQGQGQGQAQPAPQRPAQGNQPPSPPLVRDSNVIGVATPRIEGPLKTTGSAKYSSDFHFPDLLQAWPVCATVASGTIENIDTSTVSKMPGVVAVYTHENIGPLYRIAPGAGTLNEKRPPLEDNTVYYYGQYVAVVVAQTLEQARAAAEATKVTYKKTPHDISETLIGTKLSTPEKRTVSKRGDTAAAFAAAPVKHDAVYRLAGETHNPIELHASLAVYKDGKFTLYETTQGVMNHRSVMASMLGVPKENVQVITRFLGSGFGGKGWPWPQAFLAAACARNLGRPVKLVVSRSMMFQSVGHRPVVEQHIQLAASTDGKLTVVGQDWVNHTSMTDEYNENCGEATSFMYSCPNVLVTGAQARRNVGTPGPMRGPGAVPGIYGIESAMDELAIKLKMDPVALRLLNEPSIDEESKRPFSSRHLKECLTVGAEKFGWAKRNPAIGSMKNADGTIIGWGMAAASWIAVRFETEASVQLRRDGTARVVCGTQDIGTGTYTVIAQLVSHETSLPLDKIEVVIGDSSLPPGPLSGGSAVTASVVPAVLQAAQNAVRALLSVAPSLPNSPFKGKQAAELEMHDGTVRIKGQAGTSLSTGQIVQNARLESVNGDGKSGPSFGPGFQDASFHSFGAQFVEVTWRPEIAQLRVSRVVSVMDVGKIMNPTTARNQVEGAIVMGVGMALLEGNEYDQRSGAPINSNLADYIVPVNADCPKIDVTFVEYPDYKLNPAGARGVGEIGLAGVAPAIASAIHHATGTRVRHLPIRIEDLLTTA</sequence>
<reference evidence="5 6" key="1">
    <citation type="submission" date="2016-10" db="EMBL/GenBank/DDBJ databases">
        <authorList>
            <person name="de Groot N.N."/>
        </authorList>
    </citation>
    <scope>NUCLEOTIDE SEQUENCE [LARGE SCALE GENOMIC DNA]</scope>
    <source>
        <strain evidence="5 6">AB35.6</strain>
    </source>
</reference>
<feature type="compositionally biased region" description="Low complexity" evidence="3">
    <location>
        <begin position="1"/>
        <end position="39"/>
    </location>
</feature>
<accession>A0A1H4JY07</accession>
<dbReference type="InterPro" id="IPR037165">
    <property type="entry name" value="AldOxase/xan_DH_Mopterin-bd_sf"/>
</dbReference>
<proteinExistence type="predicted"/>
<dbReference type="Proteomes" id="UP000182409">
    <property type="component" value="Unassembled WGS sequence"/>
</dbReference>
<dbReference type="Gene3D" id="3.30.365.10">
    <property type="entry name" value="Aldehyde oxidase/xanthine dehydrogenase, molybdopterin binding domain"/>
    <property type="match status" value="4"/>
</dbReference>
<keyword evidence="2" id="KW-0560">Oxidoreductase</keyword>
<feature type="domain" description="Aldehyde oxidase/xanthine dehydrogenase a/b hammerhead" evidence="4">
    <location>
        <begin position="66"/>
        <end position="176"/>
    </location>
</feature>
<evidence type="ECO:0000313" key="5">
    <source>
        <dbReference type="EMBL" id="SEB51189.1"/>
    </source>
</evidence>
<dbReference type="GO" id="GO:0005506">
    <property type="term" value="F:iron ion binding"/>
    <property type="evidence" value="ECO:0007669"/>
    <property type="project" value="InterPro"/>
</dbReference>
<feature type="region of interest" description="Disordered" evidence="3">
    <location>
        <begin position="1"/>
        <end position="49"/>
    </location>
</feature>
<dbReference type="PANTHER" id="PTHR11908">
    <property type="entry name" value="XANTHINE DEHYDROGENASE"/>
    <property type="match status" value="1"/>
</dbReference>
<keyword evidence="1" id="KW-0500">Molybdenum</keyword>
<dbReference type="InterPro" id="IPR046867">
    <property type="entry name" value="AldOxase/xan_DH_MoCoBD2"/>
</dbReference>
<evidence type="ECO:0000256" key="1">
    <source>
        <dbReference type="ARBA" id="ARBA00022505"/>
    </source>
</evidence>
<dbReference type="SUPFAM" id="SSF54665">
    <property type="entry name" value="CO dehydrogenase molybdoprotein N-domain-like"/>
    <property type="match status" value="1"/>
</dbReference>
<dbReference type="PANTHER" id="PTHR11908:SF132">
    <property type="entry name" value="ALDEHYDE OXIDASE 1-RELATED"/>
    <property type="match status" value="1"/>
</dbReference>
<name>A0A1H4JY07_9BACT</name>
<dbReference type="InterPro" id="IPR036856">
    <property type="entry name" value="Ald_Oxase/Xan_DH_a/b_sf"/>
</dbReference>
<dbReference type="AlphaFoldDB" id="A0A1H4JY07"/>
<gene>
    <name evidence="5" type="ORF">SAMN05443244_0888</name>
</gene>
<dbReference type="Gene3D" id="3.90.1170.50">
    <property type="entry name" value="Aldehyde oxidase/xanthine dehydrogenase, a/b hammerhead"/>
    <property type="match status" value="1"/>
</dbReference>
<dbReference type="Pfam" id="PF20256">
    <property type="entry name" value="MoCoBD_2"/>
    <property type="match status" value="1"/>
</dbReference>
<dbReference type="SMART" id="SM01008">
    <property type="entry name" value="Ald_Xan_dh_C"/>
    <property type="match status" value="1"/>
</dbReference>
<dbReference type="InterPro" id="IPR016208">
    <property type="entry name" value="Ald_Oxase/xanthine_DH-like"/>
</dbReference>
<dbReference type="Pfam" id="PF02738">
    <property type="entry name" value="MoCoBD_1"/>
    <property type="match status" value="1"/>
</dbReference>
<evidence type="ECO:0000256" key="2">
    <source>
        <dbReference type="ARBA" id="ARBA00023002"/>
    </source>
</evidence>
<dbReference type="Pfam" id="PF01315">
    <property type="entry name" value="Ald_Xan_dh_C"/>
    <property type="match status" value="1"/>
</dbReference>
<organism evidence="5 6">
    <name type="scientific">Terriglobus roseus</name>
    <dbReference type="NCBI Taxonomy" id="392734"/>
    <lineage>
        <taxon>Bacteria</taxon>
        <taxon>Pseudomonadati</taxon>
        <taxon>Acidobacteriota</taxon>
        <taxon>Terriglobia</taxon>
        <taxon>Terriglobales</taxon>
        <taxon>Acidobacteriaceae</taxon>
        <taxon>Terriglobus</taxon>
    </lineage>
</organism>
<evidence type="ECO:0000313" key="6">
    <source>
        <dbReference type="Proteomes" id="UP000182409"/>
    </source>
</evidence>
<dbReference type="InterPro" id="IPR000674">
    <property type="entry name" value="Ald_Oxase/Xan_DH_a/b"/>
</dbReference>